<evidence type="ECO:0000259" key="2">
    <source>
        <dbReference type="Pfam" id="PF07727"/>
    </source>
</evidence>
<dbReference type="AlphaFoldDB" id="A0A6A3HWN0"/>
<sequence>MAMTLMNCMLIATVCNLLNPTTVSEALASEEAPQWQRAMEEEYQSHMRNGTWELMPRPKPERGKPVNMLTSLWVLVRKWNEKGEIERHKARLAIKGYCQKYGLDYLETYSPVVRIESVRLILLLALLFGLECHHVDFVTAFLNGVLVGVEIFMEQQEGYDDGTGRVCRLLKGLYDLKQASRIWNNTLHEHLIALEFKKCAFDAGVYWKAGEYNKIFLTVYVDDILIAADSRDIAIVVKALGEKFKLKNLGRVKHL</sequence>
<evidence type="ECO:0000313" key="3">
    <source>
        <dbReference type="EMBL" id="KAE8974410.1"/>
    </source>
</evidence>
<gene>
    <name evidence="3" type="ORF">PR001_g25999</name>
</gene>
<name>A0A6A3HWN0_9STRA</name>
<dbReference type="EMBL" id="QXFV01003719">
    <property type="protein sequence ID" value="KAE8974410.1"/>
    <property type="molecule type" value="Genomic_DNA"/>
</dbReference>
<dbReference type="InterPro" id="IPR013103">
    <property type="entry name" value="RVT_2"/>
</dbReference>
<reference evidence="3 4" key="1">
    <citation type="submission" date="2018-09" db="EMBL/GenBank/DDBJ databases">
        <title>Genomic investigation of the strawberry pathogen Phytophthora fragariae indicates pathogenicity is determined by transcriptional variation in three key races.</title>
        <authorList>
            <person name="Adams T.M."/>
            <person name="Armitage A.D."/>
            <person name="Sobczyk M.K."/>
            <person name="Bates H.J."/>
            <person name="Dunwell J.M."/>
            <person name="Nellist C.F."/>
            <person name="Harrison R.J."/>
        </authorList>
    </citation>
    <scope>NUCLEOTIDE SEQUENCE [LARGE SCALE GENOMIC DNA]</scope>
    <source>
        <strain evidence="3 4">SCRP249</strain>
    </source>
</reference>
<feature type="signal peptide" evidence="1">
    <location>
        <begin position="1"/>
        <end position="24"/>
    </location>
</feature>
<evidence type="ECO:0000313" key="4">
    <source>
        <dbReference type="Proteomes" id="UP000429607"/>
    </source>
</evidence>
<protein>
    <recommendedName>
        <fullName evidence="2">Reverse transcriptase Ty1/copia-type domain-containing protein</fullName>
    </recommendedName>
</protein>
<dbReference type="Proteomes" id="UP000429607">
    <property type="component" value="Unassembled WGS sequence"/>
</dbReference>
<feature type="non-terminal residue" evidence="3">
    <location>
        <position position="255"/>
    </location>
</feature>
<accession>A0A6A3HWN0</accession>
<organism evidence="3 4">
    <name type="scientific">Phytophthora rubi</name>
    <dbReference type="NCBI Taxonomy" id="129364"/>
    <lineage>
        <taxon>Eukaryota</taxon>
        <taxon>Sar</taxon>
        <taxon>Stramenopiles</taxon>
        <taxon>Oomycota</taxon>
        <taxon>Peronosporomycetes</taxon>
        <taxon>Peronosporales</taxon>
        <taxon>Peronosporaceae</taxon>
        <taxon>Phytophthora</taxon>
    </lineage>
</organism>
<feature type="domain" description="Reverse transcriptase Ty1/copia-type" evidence="2">
    <location>
        <begin position="50"/>
        <end position="254"/>
    </location>
</feature>
<proteinExistence type="predicted"/>
<feature type="chain" id="PRO_5025544543" description="Reverse transcriptase Ty1/copia-type domain-containing protein" evidence="1">
    <location>
        <begin position="25"/>
        <end position="255"/>
    </location>
</feature>
<evidence type="ECO:0000256" key="1">
    <source>
        <dbReference type="SAM" id="SignalP"/>
    </source>
</evidence>
<keyword evidence="1" id="KW-0732">Signal</keyword>
<comment type="caution">
    <text evidence="3">The sequence shown here is derived from an EMBL/GenBank/DDBJ whole genome shotgun (WGS) entry which is preliminary data.</text>
</comment>
<dbReference type="Pfam" id="PF07727">
    <property type="entry name" value="RVT_2"/>
    <property type="match status" value="1"/>
</dbReference>